<dbReference type="Proteomes" id="UP000762676">
    <property type="component" value="Unassembled WGS sequence"/>
</dbReference>
<sequence>MPQQTSTFEGHFKPICRVLQAHITNSKTACSWVPILQVDGLRKVMVNCFLKDEKPRPSDLESNISNHYAMQLPLELDQVATPVPLHQAINTSSSSSASIARTSRGVSYL</sequence>
<accession>A0AAV4J989</accession>
<evidence type="ECO:0000313" key="2">
    <source>
        <dbReference type="Proteomes" id="UP000762676"/>
    </source>
</evidence>
<name>A0AAV4J989_9GAST</name>
<keyword evidence="2" id="KW-1185">Reference proteome</keyword>
<comment type="caution">
    <text evidence="1">The sequence shown here is derived from an EMBL/GenBank/DDBJ whole genome shotgun (WGS) entry which is preliminary data.</text>
</comment>
<organism evidence="1 2">
    <name type="scientific">Elysia marginata</name>
    <dbReference type="NCBI Taxonomy" id="1093978"/>
    <lineage>
        <taxon>Eukaryota</taxon>
        <taxon>Metazoa</taxon>
        <taxon>Spiralia</taxon>
        <taxon>Lophotrochozoa</taxon>
        <taxon>Mollusca</taxon>
        <taxon>Gastropoda</taxon>
        <taxon>Heterobranchia</taxon>
        <taxon>Euthyneura</taxon>
        <taxon>Panpulmonata</taxon>
        <taxon>Sacoglossa</taxon>
        <taxon>Placobranchoidea</taxon>
        <taxon>Plakobranchidae</taxon>
        <taxon>Elysia</taxon>
    </lineage>
</organism>
<evidence type="ECO:0000313" key="1">
    <source>
        <dbReference type="EMBL" id="GFS19368.1"/>
    </source>
</evidence>
<proteinExistence type="predicted"/>
<gene>
    <name evidence="1" type="ORF">ElyMa_003287600</name>
</gene>
<protein>
    <submittedName>
        <fullName evidence="1">Uncharacterized protein</fullName>
    </submittedName>
</protein>
<dbReference type="AlphaFoldDB" id="A0AAV4J989"/>
<dbReference type="EMBL" id="BMAT01006759">
    <property type="protein sequence ID" value="GFS19368.1"/>
    <property type="molecule type" value="Genomic_DNA"/>
</dbReference>
<reference evidence="1 2" key="1">
    <citation type="journal article" date="2021" name="Elife">
        <title>Chloroplast acquisition without the gene transfer in kleptoplastic sea slugs, Plakobranchus ocellatus.</title>
        <authorList>
            <person name="Maeda T."/>
            <person name="Takahashi S."/>
            <person name="Yoshida T."/>
            <person name="Shimamura S."/>
            <person name="Takaki Y."/>
            <person name="Nagai Y."/>
            <person name="Toyoda A."/>
            <person name="Suzuki Y."/>
            <person name="Arimoto A."/>
            <person name="Ishii H."/>
            <person name="Satoh N."/>
            <person name="Nishiyama T."/>
            <person name="Hasebe M."/>
            <person name="Maruyama T."/>
            <person name="Minagawa J."/>
            <person name="Obokata J."/>
            <person name="Shigenobu S."/>
        </authorList>
    </citation>
    <scope>NUCLEOTIDE SEQUENCE [LARGE SCALE GENOMIC DNA]</scope>
</reference>